<accession>A0ABS3EW99</accession>
<comment type="caution">
    <text evidence="1">The sequence shown here is derived from an EMBL/GenBank/DDBJ whole genome shotgun (WGS) entry which is preliminary data.</text>
</comment>
<dbReference type="RefSeq" id="WP_207070972.1">
    <property type="nucleotide sequence ID" value="NZ_JAFLND010000002.1"/>
</dbReference>
<gene>
    <name evidence="1" type="ORF">J0X13_08205</name>
</gene>
<evidence type="ECO:0000313" key="1">
    <source>
        <dbReference type="EMBL" id="MBO0330529.1"/>
    </source>
</evidence>
<keyword evidence="2" id="KW-1185">Reference proteome</keyword>
<sequence length="274" mass="31714">MVPPAHIRELNLDELPVHFKDLPLKPLPLDVVFAKKCLKLSPRGAIALAAAMSEWVIWRNDKHHDLESGLLVEAMWASAVHPSYLAPFEINNWPEPSDPLWDSLPSKAFLSIQYHFRKLIENMMGYPHLNDLANWCYNVLETGMFKNKKSKLESTKGKELATTFHSWLHKTTDKILNISPVDEITFKCLIEEAPSAEMQHKFTWGNPVSRFDIDQEFSNHQERIKAIDSFLRKIKNNPYLCEADKVSINKCWAFHKQNIPMLKGNTYTFNEENL</sequence>
<proteinExistence type="predicted"/>
<dbReference type="Proteomes" id="UP000664163">
    <property type="component" value="Unassembled WGS sequence"/>
</dbReference>
<name>A0ABS3EW99_9FLAO</name>
<protein>
    <submittedName>
        <fullName evidence="1">Uncharacterized protein</fullName>
    </submittedName>
</protein>
<organism evidence="1 2">
    <name type="scientific">[Muricauda] lutisoli</name>
    <dbReference type="NCBI Taxonomy" id="2816035"/>
    <lineage>
        <taxon>Bacteria</taxon>
        <taxon>Pseudomonadati</taxon>
        <taxon>Bacteroidota</taxon>
        <taxon>Flavobacteriia</taxon>
        <taxon>Flavobacteriales</taxon>
        <taxon>Flavobacteriaceae</taxon>
        <taxon>Allomuricauda</taxon>
    </lineage>
</organism>
<dbReference type="EMBL" id="JAFLND010000002">
    <property type="protein sequence ID" value="MBO0330529.1"/>
    <property type="molecule type" value="Genomic_DNA"/>
</dbReference>
<evidence type="ECO:0000313" key="2">
    <source>
        <dbReference type="Proteomes" id="UP000664163"/>
    </source>
</evidence>
<reference evidence="1 2" key="1">
    <citation type="submission" date="2021-03" db="EMBL/GenBank/DDBJ databases">
        <title>Muricauda sp. CAU 1631 isolated from Incheon.</title>
        <authorList>
            <person name="Kim W."/>
        </authorList>
    </citation>
    <scope>NUCLEOTIDE SEQUENCE [LARGE SCALE GENOMIC DNA]</scope>
    <source>
        <strain evidence="1 2">CAU 1631</strain>
    </source>
</reference>